<protein>
    <submittedName>
        <fullName evidence="3">F-box protein At5g07610-like</fullName>
    </submittedName>
</protein>
<name>A0A6J1ATG9_9ROSI</name>
<dbReference type="PANTHER" id="PTHR35546">
    <property type="entry name" value="F-BOX PROTEIN INTERACTION DOMAIN PROTEIN-RELATED"/>
    <property type="match status" value="1"/>
</dbReference>
<proteinExistence type="predicted"/>
<gene>
    <name evidence="3" type="primary">LOC110420730</name>
</gene>
<dbReference type="RefSeq" id="XP_021289779.1">
    <property type="nucleotide sequence ID" value="XM_021434104.1"/>
</dbReference>
<dbReference type="InterPro" id="IPR001810">
    <property type="entry name" value="F-box_dom"/>
</dbReference>
<sequence>MTSSYQKQTSSSSLSSTDFIASNDDVITEILLRLPAKSVLKFKLVSRRWLYLISDPNFVVRHRRKNAKTVSGFILACVLFFKMPPNYLYVALDVNENSTPGRAVGLSFDPYARGSVMISQSCNGFLLCDRQRHGSPAPYMDYIFNPAANRFSILPEPKLGGMLGIKIVHWISIHGGNSRRLDIKQETLQAMPRPPLPEDWNSINFRHFVESQGHLFFIDFDSPEYIIYEMEKDCSNWFVKDRLDINLIVSAFPDMTEDTEDSPNSLLELDYCIPLVSRVDIKNEGPSLVMYIPGKFISYGFKDNTFKTLRHPMFRDSMRFRWYHTFNYMETLSYV</sequence>
<evidence type="ECO:0000313" key="3">
    <source>
        <dbReference type="RefSeq" id="XP_021289779.1"/>
    </source>
</evidence>
<keyword evidence="2" id="KW-1185">Reference proteome</keyword>
<dbReference type="InterPro" id="IPR036047">
    <property type="entry name" value="F-box-like_dom_sf"/>
</dbReference>
<dbReference type="Proteomes" id="UP000504621">
    <property type="component" value="Unplaced"/>
</dbReference>
<dbReference type="PANTHER" id="PTHR35546:SF25">
    <property type="entry name" value="F-BOX DOMAIN-CONTAINING PROTEIN"/>
    <property type="match status" value="1"/>
</dbReference>
<reference evidence="3" key="1">
    <citation type="submission" date="2025-08" db="UniProtKB">
        <authorList>
            <consortium name="RefSeq"/>
        </authorList>
    </citation>
    <scope>IDENTIFICATION</scope>
    <source>
        <tissue evidence="3">Leaf</tissue>
    </source>
</reference>
<evidence type="ECO:0000313" key="2">
    <source>
        <dbReference type="Proteomes" id="UP000504621"/>
    </source>
</evidence>
<dbReference type="OrthoDB" id="1001889at2759"/>
<dbReference type="CDD" id="cd22157">
    <property type="entry name" value="F-box_AtFBW1-like"/>
    <property type="match status" value="1"/>
</dbReference>
<dbReference type="SUPFAM" id="SSF81383">
    <property type="entry name" value="F-box domain"/>
    <property type="match status" value="1"/>
</dbReference>
<dbReference type="SMART" id="SM00256">
    <property type="entry name" value="FBOX"/>
    <property type="match status" value="1"/>
</dbReference>
<feature type="domain" description="F-box" evidence="1">
    <location>
        <begin position="24"/>
        <end position="62"/>
    </location>
</feature>
<dbReference type="Gene3D" id="1.20.1280.50">
    <property type="match status" value="1"/>
</dbReference>
<accession>A0A6J1ATG9</accession>
<dbReference type="InterPro" id="IPR055290">
    <property type="entry name" value="At3g26010-like"/>
</dbReference>
<dbReference type="AlphaFoldDB" id="A0A6J1ATG9"/>
<dbReference type="GeneID" id="110420730"/>
<dbReference type="Pfam" id="PF00646">
    <property type="entry name" value="F-box"/>
    <property type="match status" value="1"/>
</dbReference>
<organism evidence="2 3">
    <name type="scientific">Herrania umbratica</name>
    <dbReference type="NCBI Taxonomy" id="108875"/>
    <lineage>
        <taxon>Eukaryota</taxon>
        <taxon>Viridiplantae</taxon>
        <taxon>Streptophyta</taxon>
        <taxon>Embryophyta</taxon>
        <taxon>Tracheophyta</taxon>
        <taxon>Spermatophyta</taxon>
        <taxon>Magnoliopsida</taxon>
        <taxon>eudicotyledons</taxon>
        <taxon>Gunneridae</taxon>
        <taxon>Pentapetalae</taxon>
        <taxon>rosids</taxon>
        <taxon>malvids</taxon>
        <taxon>Malvales</taxon>
        <taxon>Malvaceae</taxon>
        <taxon>Byttnerioideae</taxon>
        <taxon>Herrania</taxon>
    </lineage>
</organism>
<evidence type="ECO:0000259" key="1">
    <source>
        <dbReference type="SMART" id="SM00256"/>
    </source>
</evidence>